<comment type="caution">
    <text evidence="3">The sequence shown here is derived from an EMBL/GenBank/DDBJ whole genome shotgun (WGS) entry which is preliminary data.</text>
</comment>
<dbReference type="InterPro" id="IPR050856">
    <property type="entry name" value="Biotin_carboxylase_complex"/>
</dbReference>
<proteinExistence type="predicted"/>
<evidence type="ECO:0000256" key="1">
    <source>
        <dbReference type="ARBA" id="ARBA00023267"/>
    </source>
</evidence>
<name>A0ABD1IJV8_SALDI</name>
<dbReference type="GO" id="GO:0004485">
    <property type="term" value="F:methylcrotonoyl-CoA carboxylase activity"/>
    <property type="evidence" value="ECO:0007669"/>
    <property type="project" value="UniProtKB-EC"/>
</dbReference>
<evidence type="ECO:0000259" key="2">
    <source>
        <dbReference type="Pfam" id="PF02786"/>
    </source>
</evidence>
<keyword evidence="4" id="KW-1185">Reference proteome</keyword>
<dbReference type="EMBL" id="JBEAFC010000002">
    <property type="protein sequence ID" value="KAL1567551.1"/>
    <property type="molecule type" value="Genomic_DNA"/>
</dbReference>
<keyword evidence="3" id="KW-0436">Ligase</keyword>
<dbReference type="Pfam" id="PF02786">
    <property type="entry name" value="CPSase_L_D2"/>
    <property type="match status" value="1"/>
</dbReference>
<evidence type="ECO:0000313" key="3">
    <source>
        <dbReference type="EMBL" id="KAL1567551.1"/>
    </source>
</evidence>
<dbReference type="PANTHER" id="PTHR18866">
    <property type="entry name" value="CARBOXYLASE:PYRUVATE/ACETYL-COA/PROPIONYL-COA CARBOXYLASE"/>
    <property type="match status" value="1"/>
</dbReference>
<dbReference type="InterPro" id="IPR005479">
    <property type="entry name" value="CPAse_ATP-bd"/>
</dbReference>
<accession>A0ABD1IJV8</accession>
<protein>
    <submittedName>
        <fullName evidence="3">Methylcrotonoyl-CoA carboxylase</fullName>
        <ecNumber evidence="3">6.4.1.4</ecNumber>
    </submittedName>
</protein>
<dbReference type="AlphaFoldDB" id="A0ABD1IJV8"/>
<dbReference type="EC" id="6.4.1.4" evidence="3"/>
<dbReference type="PANTHER" id="PTHR18866:SF33">
    <property type="entry name" value="METHYLCROTONOYL-COA CARBOXYLASE SUBUNIT ALPHA, MITOCHONDRIAL-RELATED"/>
    <property type="match status" value="1"/>
</dbReference>
<dbReference type="SUPFAM" id="SSF56059">
    <property type="entry name" value="Glutathione synthetase ATP-binding domain-like"/>
    <property type="match status" value="1"/>
</dbReference>
<evidence type="ECO:0000313" key="4">
    <source>
        <dbReference type="Proteomes" id="UP001567538"/>
    </source>
</evidence>
<dbReference type="Gene3D" id="3.30.470.20">
    <property type="entry name" value="ATP-grasp fold, B domain"/>
    <property type="match status" value="1"/>
</dbReference>
<reference evidence="3 4" key="1">
    <citation type="submission" date="2024-06" db="EMBL/GenBank/DDBJ databases">
        <title>A chromosome level genome sequence of Diviner's sage (Salvia divinorum).</title>
        <authorList>
            <person name="Ford S.A."/>
            <person name="Ro D.-K."/>
            <person name="Ness R.W."/>
            <person name="Phillips M.A."/>
        </authorList>
    </citation>
    <scope>NUCLEOTIDE SEQUENCE [LARGE SCALE GENOMIC DNA]</scope>
    <source>
        <strain evidence="3">SAF-2024a</strain>
        <tissue evidence="3">Leaf</tissue>
    </source>
</reference>
<dbReference type="Proteomes" id="UP001567538">
    <property type="component" value="Unassembled WGS sequence"/>
</dbReference>
<keyword evidence="1" id="KW-0092">Biotin</keyword>
<sequence>MGAAGVPLVPGYHGYEQDIDMMKLEADKIGYPVLIKPTHGGGGKIICSVMVVFGTGCGLFSSVCCL</sequence>
<organism evidence="3 4">
    <name type="scientific">Salvia divinorum</name>
    <name type="common">Maria pastora</name>
    <name type="synonym">Diviner's sage</name>
    <dbReference type="NCBI Taxonomy" id="28513"/>
    <lineage>
        <taxon>Eukaryota</taxon>
        <taxon>Viridiplantae</taxon>
        <taxon>Streptophyta</taxon>
        <taxon>Embryophyta</taxon>
        <taxon>Tracheophyta</taxon>
        <taxon>Spermatophyta</taxon>
        <taxon>Magnoliopsida</taxon>
        <taxon>eudicotyledons</taxon>
        <taxon>Gunneridae</taxon>
        <taxon>Pentapetalae</taxon>
        <taxon>asterids</taxon>
        <taxon>lamiids</taxon>
        <taxon>Lamiales</taxon>
        <taxon>Lamiaceae</taxon>
        <taxon>Nepetoideae</taxon>
        <taxon>Mentheae</taxon>
        <taxon>Salviinae</taxon>
        <taxon>Salvia</taxon>
        <taxon>Salvia subgen. Calosphace</taxon>
    </lineage>
</organism>
<gene>
    <name evidence="3" type="ORF">AAHA92_03019</name>
</gene>
<feature type="domain" description="Carbamoyl phosphate synthase ATP-binding" evidence="2">
    <location>
        <begin position="2"/>
        <end position="44"/>
    </location>
</feature>